<comment type="caution">
    <text evidence="8">The sequence shown here is derived from an EMBL/GenBank/DDBJ whole genome shotgun (WGS) entry which is preliminary data.</text>
</comment>
<dbReference type="EMBL" id="JBJKFK010001505">
    <property type="protein sequence ID" value="KAL3312920.1"/>
    <property type="molecule type" value="Genomic_DNA"/>
</dbReference>
<comment type="subcellular location">
    <subcellularLocation>
        <location evidence="1">Membrane</location>
        <topology evidence="1">Multi-pass membrane protein</topology>
    </subcellularLocation>
</comment>
<dbReference type="InterPro" id="IPR028325">
    <property type="entry name" value="VG_K_chnl"/>
</dbReference>
<proteinExistence type="predicted"/>
<organism evidence="8 9">
    <name type="scientific">Cichlidogyrus casuarinus</name>
    <dbReference type="NCBI Taxonomy" id="1844966"/>
    <lineage>
        <taxon>Eukaryota</taxon>
        <taxon>Metazoa</taxon>
        <taxon>Spiralia</taxon>
        <taxon>Lophotrochozoa</taxon>
        <taxon>Platyhelminthes</taxon>
        <taxon>Monogenea</taxon>
        <taxon>Monopisthocotylea</taxon>
        <taxon>Dactylogyridea</taxon>
        <taxon>Ancyrocephalidae</taxon>
        <taxon>Cichlidogyrus</taxon>
    </lineage>
</organism>
<accession>A0ABD2PZT2</accession>
<evidence type="ECO:0000256" key="3">
    <source>
        <dbReference type="ARBA" id="ARBA00022692"/>
    </source>
</evidence>
<dbReference type="Proteomes" id="UP001626550">
    <property type="component" value="Unassembled WGS sequence"/>
</dbReference>
<keyword evidence="7" id="KW-0407">Ion channel</keyword>
<dbReference type="PANTHER" id="PTHR11537:SF254">
    <property type="entry name" value="POTASSIUM VOLTAGE-GATED CHANNEL PROTEIN SHAB"/>
    <property type="match status" value="1"/>
</dbReference>
<evidence type="ECO:0000313" key="8">
    <source>
        <dbReference type="EMBL" id="KAL3312920.1"/>
    </source>
</evidence>
<protein>
    <submittedName>
        <fullName evidence="8">Uncharacterized protein</fullName>
    </submittedName>
</protein>
<evidence type="ECO:0000256" key="6">
    <source>
        <dbReference type="ARBA" id="ARBA00023136"/>
    </source>
</evidence>
<dbReference type="Gene3D" id="1.10.287.70">
    <property type="match status" value="1"/>
</dbReference>
<dbReference type="GO" id="GO:0016020">
    <property type="term" value="C:membrane"/>
    <property type="evidence" value="ECO:0007669"/>
    <property type="project" value="UniProtKB-SubCell"/>
</dbReference>
<evidence type="ECO:0000256" key="5">
    <source>
        <dbReference type="ARBA" id="ARBA00023065"/>
    </source>
</evidence>
<reference evidence="8 9" key="1">
    <citation type="submission" date="2024-11" db="EMBL/GenBank/DDBJ databases">
        <title>Adaptive evolution of stress response genes in parasites aligns with host niche diversity.</title>
        <authorList>
            <person name="Hahn C."/>
            <person name="Resl P."/>
        </authorList>
    </citation>
    <scope>NUCLEOTIDE SEQUENCE [LARGE SCALE GENOMIC DNA]</scope>
    <source>
        <strain evidence="8">EGGRZ-B1_66</strain>
        <tissue evidence="8">Body</tissue>
    </source>
</reference>
<dbReference type="GO" id="GO:0034220">
    <property type="term" value="P:monoatomic ion transmembrane transport"/>
    <property type="evidence" value="ECO:0007669"/>
    <property type="project" value="UniProtKB-KW"/>
</dbReference>
<keyword evidence="4" id="KW-1133">Transmembrane helix</keyword>
<keyword evidence="6" id="KW-0472">Membrane</keyword>
<evidence type="ECO:0000256" key="2">
    <source>
        <dbReference type="ARBA" id="ARBA00022448"/>
    </source>
</evidence>
<evidence type="ECO:0000256" key="7">
    <source>
        <dbReference type="ARBA" id="ARBA00023303"/>
    </source>
</evidence>
<evidence type="ECO:0000256" key="4">
    <source>
        <dbReference type="ARBA" id="ARBA00022989"/>
    </source>
</evidence>
<keyword evidence="5" id="KW-0406">Ion transport</keyword>
<dbReference type="SUPFAM" id="SSF81324">
    <property type="entry name" value="Voltage-gated potassium channels"/>
    <property type="match status" value="1"/>
</dbReference>
<sequence>MGRVIGSVCSLCGVLVIALPVPFIVSNFSRIYQQSQRADKRKNQRSKVLRLRVEKAIRAVSNQYFEEITDTEQKGANEMKDLYYSTSIKRRGSKYAFNYEENDQQSGTNSKTYQFYE</sequence>
<dbReference type="AlphaFoldDB" id="A0ABD2PZT2"/>
<keyword evidence="3" id="KW-0812">Transmembrane</keyword>
<gene>
    <name evidence="8" type="ORF">Ciccas_008480</name>
</gene>
<evidence type="ECO:0000256" key="1">
    <source>
        <dbReference type="ARBA" id="ARBA00004141"/>
    </source>
</evidence>
<name>A0ABD2PZT2_9PLAT</name>
<evidence type="ECO:0000313" key="9">
    <source>
        <dbReference type="Proteomes" id="UP001626550"/>
    </source>
</evidence>
<keyword evidence="9" id="KW-1185">Reference proteome</keyword>
<keyword evidence="2" id="KW-0813">Transport</keyword>
<dbReference type="PANTHER" id="PTHR11537">
    <property type="entry name" value="VOLTAGE-GATED POTASSIUM CHANNEL"/>
    <property type="match status" value="1"/>
</dbReference>